<dbReference type="SMART" id="SM00849">
    <property type="entry name" value="Lactamase_B"/>
    <property type="match status" value="1"/>
</dbReference>
<dbReference type="EC" id="3.1.1.81" evidence="6"/>
<sequence length="271" mass="29141">MPRLPDAQRLHVGDIRITVLSDGPLPLGLDHLKGIDEAEYARLLRLHHADPQTWRSGLNAYVIETGGRTVLVDAGVGGKTGDQTGRVPDNLKAAGFAADDIDTVFVTHLHGDHIAGLMDGDAPRFPRAELRVHQADKDHFTESDLARRVLAAYEHETFAGEADIAPGLRALPLPGHTPGHSGLEITDGAATMLLWADIVHIAPVQLANPDVGTRFDVDIDAARTTRTTLLDRLATDGTRILGSHIPFPGAGVVERASEGYRLAPLTYTHDT</sequence>
<dbReference type="RefSeq" id="WP_085855190.1">
    <property type="nucleotide sequence ID" value="NZ_FOPF01000012.1"/>
</dbReference>
<evidence type="ECO:0000313" key="6">
    <source>
        <dbReference type="EMBL" id="SLN64709.1"/>
    </source>
</evidence>
<dbReference type="PANTHER" id="PTHR42978:SF6">
    <property type="entry name" value="QUORUM-QUENCHING LACTONASE YTNP-RELATED"/>
    <property type="match status" value="1"/>
</dbReference>
<evidence type="ECO:0000256" key="3">
    <source>
        <dbReference type="ARBA" id="ARBA00022801"/>
    </source>
</evidence>
<evidence type="ECO:0000256" key="1">
    <source>
        <dbReference type="ARBA" id="ARBA00007749"/>
    </source>
</evidence>
<evidence type="ECO:0000313" key="7">
    <source>
        <dbReference type="Proteomes" id="UP000193870"/>
    </source>
</evidence>
<dbReference type="Proteomes" id="UP000193870">
    <property type="component" value="Unassembled WGS sequence"/>
</dbReference>
<keyword evidence="2" id="KW-0479">Metal-binding</keyword>
<dbReference type="AlphaFoldDB" id="A0A1Y5TII0"/>
<keyword evidence="7" id="KW-1185">Reference proteome</keyword>
<dbReference type="Gene3D" id="3.60.15.10">
    <property type="entry name" value="Ribonuclease Z/Hydroxyacylglutathione hydrolase-like"/>
    <property type="match status" value="1"/>
</dbReference>
<accession>A0A1Y5TII0</accession>
<dbReference type="CDD" id="cd07720">
    <property type="entry name" value="OPHC2-like_MBL-fold"/>
    <property type="match status" value="1"/>
</dbReference>
<name>A0A1Y5TII0_9RHOB</name>
<evidence type="ECO:0000256" key="4">
    <source>
        <dbReference type="ARBA" id="ARBA00022833"/>
    </source>
</evidence>
<gene>
    <name evidence="6" type="primary">aiiA</name>
    <name evidence="6" type="ORF">PAM7066_03214</name>
</gene>
<feature type="domain" description="Metallo-beta-lactamase" evidence="5">
    <location>
        <begin position="57"/>
        <end position="244"/>
    </location>
</feature>
<dbReference type="STRING" id="315423.SAMN04488020_11240"/>
<evidence type="ECO:0000256" key="2">
    <source>
        <dbReference type="ARBA" id="ARBA00022723"/>
    </source>
</evidence>
<dbReference type="GO" id="GO:0102007">
    <property type="term" value="F:acyl-L-homoserine-lactone lactonohydrolase activity"/>
    <property type="evidence" value="ECO:0007669"/>
    <property type="project" value="UniProtKB-EC"/>
</dbReference>
<evidence type="ECO:0000259" key="5">
    <source>
        <dbReference type="SMART" id="SM00849"/>
    </source>
</evidence>
<keyword evidence="4" id="KW-0862">Zinc</keyword>
<comment type="similarity">
    <text evidence="1">Belongs to the metallo-beta-lactamase superfamily.</text>
</comment>
<keyword evidence="3 6" id="KW-0378">Hydrolase</keyword>
<organism evidence="6 7">
    <name type="scientific">Palleronia marisminoris</name>
    <dbReference type="NCBI Taxonomy" id="315423"/>
    <lineage>
        <taxon>Bacteria</taxon>
        <taxon>Pseudomonadati</taxon>
        <taxon>Pseudomonadota</taxon>
        <taxon>Alphaproteobacteria</taxon>
        <taxon>Rhodobacterales</taxon>
        <taxon>Roseobacteraceae</taxon>
        <taxon>Palleronia</taxon>
    </lineage>
</organism>
<proteinExistence type="inferred from homology"/>
<dbReference type="SUPFAM" id="SSF56281">
    <property type="entry name" value="Metallo-hydrolase/oxidoreductase"/>
    <property type="match status" value="1"/>
</dbReference>
<dbReference type="OrthoDB" id="9773738at2"/>
<protein>
    <submittedName>
        <fullName evidence="6">N-acyl homoserine lactonase</fullName>
        <ecNumber evidence="6">3.1.1.81</ecNumber>
    </submittedName>
</protein>
<dbReference type="Pfam" id="PF00753">
    <property type="entry name" value="Lactamase_B"/>
    <property type="match status" value="1"/>
</dbReference>
<dbReference type="InterPro" id="IPR001279">
    <property type="entry name" value="Metallo-B-lactamas"/>
</dbReference>
<dbReference type="GO" id="GO:0046872">
    <property type="term" value="F:metal ion binding"/>
    <property type="evidence" value="ECO:0007669"/>
    <property type="project" value="UniProtKB-KW"/>
</dbReference>
<dbReference type="InterPro" id="IPR051013">
    <property type="entry name" value="MBL_superfamily_lactonases"/>
</dbReference>
<dbReference type="InterPro" id="IPR036866">
    <property type="entry name" value="RibonucZ/Hydroxyglut_hydro"/>
</dbReference>
<dbReference type="EMBL" id="FWFV01000011">
    <property type="protein sequence ID" value="SLN64709.1"/>
    <property type="molecule type" value="Genomic_DNA"/>
</dbReference>
<dbReference type="PANTHER" id="PTHR42978">
    <property type="entry name" value="QUORUM-QUENCHING LACTONASE YTNP-RELATED-RELATED"/>
    <property type="match status" value="1"/>
</dbReference>
<reference evidence="6 7" key="1">
    <citation type="submission" date="2017-03" db="EMBL/GenBank/DDBJ databases">
        <authorList>
            <person name="Afonso C.L."/>
            <person name="Miller P.J."/>
            <person name="Scott M.A."/>
            <person name="Spackman E."/>
            <person name="Goraichik I."/>
            <person name="Dimitrov K.M."/>
            <person name="Suarez D.L."/>
            <person name="Swayne D.E."/>
        </authorList>
    </citation>
    <scope>NUCLEOTIDE SEQUENCE [LARGE SCALE GENOMIC DNA]</scope>
    <source>
        <strain evidence="6 7">CECT 7066</strain>
    </source>
</reference>